<dbReference type="EMBL" id="JBBNAG010000009">
    <property type="protein sequence ID" value="KAK9105209.1"/>
    <property type="molecule type" value="Genomic_DNA"/>
</dbReference>
<feature type="compositionally biased region" description="Polar residues" evidence="1">
    <location>
        <begin position="88"/>
        <end position="101"/>
    </location>
</feature>
<evidence type="ECO:0000313" key="3">
    <source>
        <dbReference type="Proteomes" id="UP001419268"/>
    </source>
</evidence>
<organism evidence="2 3">
    <name type="scientific">Stephania cephalantha</name>
    <dbReference type="NCBI Taxonomy" id="152367"/>
    <lineage>
        <taxon>Eukaryota</taxon>
        <taxon>Viridiplantae</taxon>
        <taxon>Streptophyta</taxon>
        <taxon>Embryophyta</taxon>
        <taxon>Tracheophyta</taxon>
        <taxon>Spermatophyta</taxon>
        <taxon>Magnoliopsida</taxon>
        <taxon>Ranunculales</taxon>
        <taxon>Menispermaceae</taxon>
        <taxon>Menispermoideae</taxon>
        <taxon>Cissampelideae</taxon>
        <taxon>Stephania</taxon>
    </lineage>
</organism>
<dbReference type="Proteomes" id="UP001419268">
    <property type="component" value="Unassembled WGS sequence"/>
</dbReference>
<feature type="region of interest" description="Disordered" evidence="1">
    <location>
        <begin position="1"/>
        <end position="28"/>
    </location>
</feature>
<keyword evidence="3" id="KW-1185">Reference proteome</keyword>
<comment type="caution">
    <text evidence="2">The sequence shown here is derived from an EMBL/GenBank/DDBJ whole genome shotgun (WGS) entry which is preliminary data.</text>
</comment>
<gene>
    <name evidence="2" type="ORF">Scep_022053</name>
</gene>
<evidence type="ECO:0000256" key="1">
    <source>
        <dbReference type="SAM" id="MobiDB-lite"/>
    </source>
</evidence>
<dbReference type="AlphaFoldDB" id="A0AAP0I2C3"/>
<feature type="compositionally biased region" description="Polar residues" evidence="1">
    <location>
        <begin position="113"/>
        <end position="129"/>
    </location>
</feature>
<reference evidence="2 3" key="1">
    <citation type="submission" date="2024-01" db="EMBL/GenBank/DDBJ databases">
        <title>Genome assemblies of Stephania.</title>
        <authorList>
            <person name="Yang L."/>
        </authorList>
    </citation>
    <scope>NUCLEOTIDE SEQUENCE [LARGE SCALE GENOMIC DNA]</scope>
    <source>
        <strain evidence="2">JXDWG</strain>
        <tissue evidence="2">Leaf</tissue>
    </source>
</reference>
<proteinExistence type="predicted"/>
<accession>A0AAP0I2C3</accession>
<evidence type="ECO:0000313" key="2">
    <source>
        <dbReference type="EMBL" id="KAK9105209.1"/>
    </source>
</evidence>
<feature type="region of interest" description="Disordered" evidence="1">
    <location>
        <begin position="85"/>
        <end position="129"/>
    </location>
</feature>
<feature type="compositionally biased region" description="Low complexity" evidence="1">
    <location>
        <begin position="102"/>
        <end position="112"/>
    </location>
</feature>
<sequence>MPSQLPHQPRPTREIERTLPPHVPPSPLEPYVPSDLSLLPETPLSSIFVDDLASLQLYAVCLATLSNMTIAPAVSEASRQTVPDLFLTTPSSGASAHSTPMSQHSAQHASHSPCHSTQHTPLSLSSSAHHFTPPPSIAAHIGRSLLSSSHGLPCSTYVVGRQGEIIVPMVFLVRWMLQGCQKAILVPKGSIT</sequence>
<protein>
    <submittedName>
        <fullName evidence="2">Uncharacterized protein</fullName>
    </submittedName>
</protein>
<name>A0AAP0I2C3_9MAGN</name>